<feature type="non-terminal residue" evidence="1">
    <location>
        <position position="223"/>
    </location>
</feature>
<sequence length="223" mass="25017">MAQRWPNAASASTLTTSCLSVMHTPPSFSPAQELIIMRPDGASPPQQDDLVHMRGSSTGKGILIGMLSAFGSAAFVAIIILIIYFFQYTQKGRILLDRLGRPGEFDDEQAFAKEEAEALEEMDDMQRMEYLRAKAFVQANPPESVQTDISLSQFLAIQEKGVSAWEFEPELEIANCFVEGRTEIEFFDAECSVQSNLPIPKQNEVYYWEAKIYDKPENTMISI</sequence>
<evidence type="ECO:0000313" key="2">
    <source>
        <dbReference type="Proteomes" id="UP001186974"/>
    </source>
</evidence>
<keyword evidence="2" id="KW-1185">Reference proteome</keyword>
<accession>A0ACC3D7J0</accession>
<dbReference type="EMBL" id="JAWDJW010007003">
    <property type="protein sequence ID" value="KAK3063080.1"/>
    <property type="molecule type" value="Genomic_DNA"/>
</dbReference>
<name>A0ACC3D7J0_9PEZI</name>
<gene>
    <name evidence="1" type="primary">SSH4</name>
    <name evidence="1" type="ORF">LTS18_002787</name>
</gene>
<proteinExistence type="predicted"/>
<reference evidence="1" key="1">
    <citation type="submission" date="2024-09" db="EMBL/GenBank/DDBJ databases">
        <title>Black Yeasts Isolated from many extreme environments.</title>
        <authorList>
            <person name="Coleine C."/>
            <person name="Stajich J.E."/>
            <person name="Selbmann L."/>
        </authorList>
    </citation>
    <scope>NUCLEOTIDE SEQUENCE</scope>
    <source>
        <strain evidence="1">CCFEE 5737</strain>
    </source>
</reference>
<evidence type="ECO:0000313" key="1">
    <source>
        <dbReference type="EMBL" id="KAK3063080.1"/>
    </source>
</evidence>
<protein>
    <submittedName>
        <fullName evidence="1">Rsp5p-dependent ubiquitination, sorting of cargo proteins at the multivesicular body</fullName>
    </submittedName>
</protein>
<dbReference type="Proteomes" id="UP001186974">
    <property type="component" value="Unassembled WGS sequence"/>
</dbReference>
<organism evidence="1 2">
    <name type="scientific">Coniosporium uncinatum</name>
    <dbReference type="NCBI Taxonomy" id="93489"/>
    <lineage>
        <taxon>Eukaryota</taxon>
        <taxon>Fungi</taxon>
        <taxon>Dikarya</taxon>
        <taxon>Ascomycota</taxon>
        <taxon>Pezizomycotina</taxon>
        <taxon>Dothideomycetes</taxon>
        <taxon>Dothideomycetes incertae sedis</taxon>
        <taxon>Coniosporium</taxon>
    </lineage>
</organism>
<comment type="caution">
    <text evidence="1">The sequence shown here is derived from an EMBL/GenBank/DDBJ whole genome shotgun (WGS) entry which is preliminary data.</text>
</comment>